<protein>
    <submittedName>
        <fullName evidence="1">Uncharacterized protein</fullName>
    </submittedName>
</protein>
<dbReference type="EMBL" id="LAZR01013859">
    <property type="protein sequence ID" value="KKM20004.1"/>
    <property type="molecule type" value="Genomic_DNA"/>
</dbReference>
<evidence type="ECO:0000313" key="1">
    <source>
        <dbReference type="EMBL" id="KKM20004.1"/>
    </source>
</evidence>
<proteinExistence type="predicted"/>
<accession>A0A0F9IJP5</accession>
<name>A0A0F9IJP5_9ZZZZ</name>
<dbReference type="AlphaFoldDB" id="A0A0F9IJP5"/>
<sequence length="60" mass="7178">MGQKDKHDTRARYFKIVDKNDFRLSDDYILGKGRTLEETKKILNNLNVKGKYEHYTMVEI</sequence>
<reference evidence="1" key="1">
    <citation type="journal article" date="2015" name="Nature">
        <title>Complex archaea that bridge the gap between prokaryotes and eukaryotes.</title>
        <authorList>
            <person name="Spang A."/>
            <person name="Saw J.H."/>
            <person name="Jorgensen S.L."/>
            <person name="Zaremba-Niedzwiedzka K."/>
            <person name="Martijn J."/>
            <person name="Lind A.E."/>
            <person name="van Eijk R."/>
            <person name="Schleper C."/>
            <person name="Guy L."/>
            <person name="Ettema T.J."/>
        </authorList>
    </citation>
    <scope>NUCLEOTIDE SEQUENCE</scope>
</reference>
<gene>
    <name evidence="1" type="ORF">LCGC14_1649840</name>
</gene>
<comment type="caution">
    <text evidence="1">The sequence shown here is derived from an EMBL/GenBank/DDBJ whole genome shotgun (WGS) entry which is preliminary data.</text>
</comment>
<organism evidence="1">
    <name type="scientific">marine sediment metagenome</name>
    <dbReference type="NCBI Taxonomy" id="412755"/>
    <lineage>
        <taxon>unclassified sequences</taxon>
        <taxon>metagenomes</taxon>
        <taxon>ecological metagenomes</taxon>
    </lineage>
</organism>